<dbReference type="SUPFAM" id="SSF81901">
    <property type="entry name" value="HCP-like"/>
    <property type="match status" value="1"/>
</dbReference>
<reference evidence="1 2" key="1">
    <citation type="submission" date="2016-07" db="EMBL/GenBank/DDBJ databases">
        <authorList>
            <person name="Hassler H."/>
        </authorList>
    </citation>
    <scope>NUCLEOTIDE SEQUENCE [LARGE SCALE GENOMIC DNA]</scope>
    <source>
        <strain evidence="1 2">CDC-D5610</strain>
    </source>
</reference>
<accession>A0A222P1Z2</accession>
<dbReference type="Gene3D" id="1.25.40.10">
    <property type="entry name" value="Tetratricopeptide repeat domain"/>
    <property type="match status" value="1"/>
</dbReference>
<protein>
    <recommendedName>
        <fullName evidence="3">Sel1 repeat protein</fullName>
    </recommendedName>
</protein>
<dbReference type="KEGG" id="lcd:clem_06575"/>
<dbReference type="EMBL" id="CP016397">
    <property type="protein sequence ID" value="ASQ45870.1"/>
    <property type="molecule type" value="Genomic_DNA"/>
</dbReference>
<dbReference type="Proteomes" id="UP000201728">
    <property type="component" value="Chromosome"/>
</dbReference>
<evidence type="ECO:0008006" key="3">
    <source>
        <dbReference type="Google" id="ProtNLM"/>
    </source>
</evidence>
<gene>
    <name evidence="1" type="ORF">clem_06575</name>
</gene>
<dbReference type="InterPro" id="IPR011990">
    <property type="entry name" value="TPR-like_helical_dom_sf"/>
</dbReference>
<evidence type="ECO:0000313" key="1">
    <source>
        <dbReference type="EMBL" id="ASQ45870.1"/>
    </source>
</evidence>
<evidence type="ECO:0000313" key="2">
    <source>
        <dbReference type="Proteomes" id="UP000201728"/>
    </source>
</evidence>
<keyword evidence="2" id="KW-1185">Reference proteome</keyword>
<organism evidence="1 2">
    <name type="scientific">Legionella clemsonensis</name>
    <dbReference type="NCBI Taxonomy" id="1867846"/>
    <lineage>
        <taxon>Bacteria</taxon>
        <taxon>Pseudomonadati</taxon>
        <taxon>Pseudomonadota</taxon>
        <taxon>Gammaproteobacteria</taxon>
        <taxon>Legionellales</taxon>
        <taxon>Legionellaceae</taxon>
        <taxon>Legionella</taxon>
    </lineage>
</organism>
<proteinExistence type="predicted"/>
<name>A0A222P1Z2_9GAMM</name>
<dbReference type="AlphaFoldDB" id="A0A222P1Z2"/>
<sequence length="195" mass="22474">MLFKRYKIRRLTKKLKAMQQNRIHNQPPDEILAKEIGYYHELATIYKSLIGHKKYPYAADMVIACLRAAGNLDDANAQYEVAKTLLDEAKFRERLQLEGLFANPSNERQMKQLYEEALVYLQSAEKLGHVLAKRLHGLCYINGWGVSSDKEKGFELVVASIEQENSWDRVPQIFASIGLNKPEFFAAIMKHRKTS</sequence>
<dbReference type="RefSeq" id="WP_198333202.1">
    <property type="nucleotide sequence ID" value="NZ_CP016397.1"/>
</dbReference>